<keyword evidence="1" id="KW-1133">Transmembrane helix</keyword>
<feature type="transmembrane region" description="Helical" evidence="1">
    <location>
        <begin position="35"/>
        <end position="53"/>
    </location>
</feature>
<feature type="transmembrane region" description="Helical" evidence="1">
    <location>
        <begin position="6"/>
        <end position="23"/>
    </location>
</feature>
<comment type="caution">
    <text evidence="2">The sequence shown here is derived from an EMBL/GenBank/DDBJ whole genome shotgun (WGS) entry which is preliminary data.</text>
</comment>
<keyword evidence="1" id="KW-0472">Membrane</keyword>
<evidence type="ECO:0000256" key="1">
    <source>
        <dbReference type="SAM" id="Phobius"/>
    </source>
</evidence>
<evidence type="ECO:0000313" key="2">
    <source>
        <dbReference type="EMBL" id="MFL0251137.1"/>
    </source>
</evidence>
<protein>
    <submittedName>
        <fullName evidence="2">Uncharacterized protein</fullName>
    </submittedName>
</protein>
<organism evidence="2 3">
    <name type="scientific">Clostridium neuense</name>
    <dbReference type="NCBI Taxonomy" id="1728934"/>
    <lineage>
        <taxon>Bacteria</taxon>
        <taxon>Bacillati</taxon>
        <taxon>Bacillota</taxon>
        <taxon>Clostridia</taxon>
        <taxon>Eubacteriales</taxon>
        <taxon>Clostridiaceae</taxon>
        <taxon>Clostridium</taxon>
    </lineage>
</organism>
<dbReference type="Proteomes" id="UP001623592">
    <property type="component" value="Unassembled WGS sequence"/>
</dbReference>
<keyword evidence="1" id="KW-0812">Transmembrane</keyword>
<feature type="transmembrane region" description="Helical" evidence="1">
    <location>
        <begin position="59"/>
        <end position="79"/>
    </location>
</feature>
<sequence length="111" mass="12815">MDVTYIFIILSAFFILAMMYFFIKRPENMNRLEVSIFCLLGFFNYVLLALFCFSREEFLVAIFALASLIFLFVGIFLVVEKKLLPEIWPICSVCFLGTAVYATLSFLTTLS</sequence>
<dbReference type="RefSeq" id="WP_406787793.1">
    <property type="nucleotide sequence ID" value="NZ_JBJIAA010000009.1"/>
</dbReference>
<dbReference type="EMBL" id="JBJIAA010000009">
    <property type="protein sequence ID" value="MFL0251137.1"/>
    <property type="molecule type" value="Genomic_DNA"/>
</dbReference>
<reference evidence="2 3" key="1">
    <citation type="submission" date="2024-11" db="EMBL/GenBank/DDBJ databases">
        <authorList>
            <person name="Heng Y.C."/>
            <person name="Lim A.C.H."/>
            <person name="Lee J.K.Y."/>
            <person name="Kittelmann S."/>
        </authorList>
    </citation>
    <scope>NUCLEOTIDE SEQUENCE [LARGE SCALE GENOMIC DNA]</scope>
    <source>
        <strain evidence="2 3">WILCCON 0114</strain>
    </source>
</reference>
<name>A0ABW8TH82_9CLOT</name>
<gene>
    <name evidence="2" type="ORF">ACJDT4_11940</name>
</gene>
<feature type="transmembrane region" description="Helical" evidence="1">
    <location>
        <begin position="86"/>
        <end position="107"/>
    </location>
</feature>
<proteinExistence type="predicted"/>
<evidence type="ECO:0000313" key="3">
    <source>
        <dbReference type="Proteomes" id="UP001623592"/>
    </source>
</evidence>
<keyword evidence="3" id="KW-1185">Reference proteome</keyword>
<accession>A0ABW8TH82</accession>